<organism evidence="7">
    <name type="scientific">uncultured Thermomicrobiales bacterium</name>
    <dbReference type="NCBI Taxonomy" id="1645740"/>
    <lineage>
        <taxon>Bacteria</taxon>
        <taxon>Pseudomonadati</taxon>
        <taxon>Thermomicrobiota</taxon>
        <taxon>Thermomicrobia</taxon>
        <taxon>Thermomicrobiales</taxon>
        <taxon>environmental samples</taxon>
    </lineage>
</organism>
<proteinExistence type="predicted"/>
<evidence type="ECO:0000256" key="2">
    <source>
        <dbReference type="ARBA" id="ARBA00022692"/>
    </source>
</evidence>
<keyword evidence="2 5" id="KW-0812">Transmembrane</keyword>
<comment type="subcellular location">
    <subcellularLocation>
        <location evidence="1">Membrane</location>
        <topology evidence="1">Multi-pass membrane protein</topology>
    </subcellularLocation>
</comment>
<evidence type="ECO:0000256" key="5">
    <source>
        <dbReference type="SAM" id="Phobius"/>
    </source>
</evidence>
<reference evidence="7" key="1">
    <citation type="submission" date="2020-02" db="EMBL/GenBank/DDBJ databases">
        <authorList>
            <person name="Meier V. D."/>
        </authorList>
    </citation>
    <scope>NUCLEOTIDE SEQUENCE</scope>
    <source>
        <strain evidence="7">AVDCRST_MAG87</strain>
    </source>
</reference>
<dbReference type="GO" id="GO:0016020">
    <property type="term" value="C:membrane"/>
    <property type="evidence" value="ECO:0007669"/>
    <property type="project" value="UniProtKB-SubCell"/>
</dbReference>
<dbReference type="AlphaFoldDB" id="A0A6J4US05"/>
<evidence type="ECO:0000259" key="6">
    <source>
        <dbReference type="Pfam" id="PF12698"/>
    </source>
</evidence>
<name>A0A6J4US05_9BACT</name>
<protein>
    <recommendedName>
        <fullName evidence="6">ABC-2 type transporter transmembrane domain-containing protein</fullName>
    </recommendedName>
</protein>
<feature type="transmembrane region" description="Helical" evidence="5">
    <location>
        <begin position="211"/>
        <end position="232"/>
    </location>
</feature>
<feature type="transmembrane region" description="Helical" evidence="5">
    <location>
        <begin position="96"/>
        <end position="117"/>
    </location>
</feature>
<dbReference type="GO" id="GO:0140359">
    <property type="term" value="F:ABC-type transporter activity"/>
    <property type="evidence" value="ECO:0007669"/>
    <property type="project" value="InterPro"/>
</dbReference>
<keyword evidence="4 5" id="KW-0472">Membrane</keyword>
<dbReference type="EMBL" id="CADCWJ010000264">
    <property type="protein sequence ID" value="CAA9554975.1"/>
    <property type="molecule type" value="Genomic_DNA"/>
</dbReference>
<dbReference type="InterPro" id="IPR013525">
    <property type="entry name" value="ABC2_TM"/>
</dbReference>
<evidence type="ECO:0000256" key="3">
    <source>
        <dbReference type="ARBA" id="ARBA00022989"/>
    </source>
</evidence>
<feature type="transmembrane region" description="Helical" evidence="5">
    <location>
        <begin position="64"/>
        <end position="84"/>
    </location>
</feature>
<gene>
    <name evidence="7" type="ORF">AVDCRST_MAG87-1144</name>
</gene>
<feature type="transmembrane region" description="Helical" evidence="5">
    <location>
        <begin position="182"/>
        <end position="204"/>
    </location>
</feature>
<feature type="domain" description="ABC-2 type transporter transmembrane" evidence="6">
    <location>
        <begin position="91"/>
        <end position="293"/>
    </location>
</feature>
<accession>A0A6J4US05</accession>
<evidence type="ECO:0000313" key="7">
    <source>
        <dbReference type="EMBL" id="CAA9554975.1"/>
    </source>
</evidence>
<sequence>MQSQVTGTLAPANPARYGEVFDRGYSHYDGERLGRRQAFRSLIGYSIKRALGLRKSWTAKVLPFLLYTAAVVPLIVMIGISAIIPDSGFASYSGYMTSIFTVVGIFVATAAPEMVCVDRRERTLPLYFSRAISRFDYVLAKVLAMTALTMTLSVVPAVILWLGRQLVADSPWRAMRDNVGDLWRVILLGSLIALTLGTLGLVISSVTDRKGVAVTIIIISFIVLTSVAQIGMELLSDFDWSRYLILVSGIDTLQGVSAHLFNDVSNFNVERADLSLAFYITYCLAIVALGILFLRWRYAPRDDA</sequence>
<feature type="transmembrane region" description="Helical" evidence="5">
    <location>
        <begin position="276"/>
        <end position="294"/>
    </location>
</feature>
<dbReference type="Pfam" id="PF12698">
    <property type="entry name" value="ABC2_membrane_3"/>
    <property type="match status" value="1"/>
</dbReference>
<keyword evidence="3 5" id="KW-1133">Transmembrane helix</keyword>
<feature type="transmembrane region" description="Helical" evidence="5">
    <location>
        <begin position="138"/>
        <end position="162"/>
    </location>
</feature>
<evidence type="ECO:0000256" key="1">
    <source>
        <dbReference type="ARBA" id="ARBA00004141"/>
    </source>
</evidence>
<evidence type="ECO:0000256" key="4">
    <source>
        <dbReference type="ARBA" id="ARBA00023136"/>
    </source>
</evidence>